<feature type="region of interest" description="Disordered" evidence="1">
    <location>
        <begin position="211"/>
        <end position="239"/>
    </location>
</feature>
<reference evidence="2 3" key="1">
    <citation type="submission" date="2018-05" db="EMBL/GenBank/DDBJ databases">
        <title>Whole genome sequencing for identification of molecular markers to develop diagnostic detection tools for the regulated plant pathogen Lachnellula willkommii.</title>
        <authorList>
            <person name="Giroux E."/>
            <person name="Bilodeau G."/>
        </authorList>
    </citation>
    <scope>NUCLEOTIDE SEQUENCE [LARGE SCALE GENOMIC DNA]</scope>
    <source>
        <strain evidence="2 3">CBS 203.66</strain>
    </source>
</reference>
<keyword evidence="3" id="KW-1185">Reference proteome</keyword>
<proteinExistence type="predicted"/>
<feature type="region of interest" description="Disordered" evidence="1">
    <location>
        <begin position="281"/>
        <end position="308"/>
    </location>
</feature>
<dbReference type="Proteomes" id="UP000469559">
    <property type="component" value="Unassembled WGS sequence"/>
</dbReference>
<organism evidence="2 3">
    <name type="scientific">Lachnellula arida</name>
    <dbReference type="NCBI Taxonomy" id="1316785"/>
    <lineage>
        <taxon>Eukaryota</taxon>
        <taxon>Fungi</taxon>
        <taxon>Dikarya</taxon>
        <taxon>Ascomycota</taxon>
        <taxon>Pezizomycotina</taxon>
        <taxon>Leotiomycetes</taxon>
        <taxon>Helotiales</taxon>
        <taxon>Lachnaceae</taxon>
        <taxon>Lachnellula</taxon>
    </lineage>
</organism>
<feature type="compositionally biased region" description="Pro residues" evidence="1">
    <location>
        <begin position="211"/>
        <end position="220"/>
    </location>
</feature>
<dbReference type="OrthoDB" id="3455134at2759"/>
<accession>A0A8T9BNQ1</accession>
<dbReference type="AlphaFoldDB" id="A0A8T9BNQ1"/>
<gene>
    <name evidence="2" type="ORF">LARI1_G000164</name>
</gene>
<dbReference type="EMBL" id="QGMF01000011">
    <property type="protein sequence ID" value="TVY21628.1"/>
    <property type="molecule type" value="Genomic_DNA"/>
</dbReference>
<name>A0A8T9BNQ1_9HELO</name>
<evidence type="ECO:0000256" key="1">
    <source>
        <dbReference type="SAM" id="MobiDB-lite"/>
    </source>
</evidence>
<sequence>MKGERVTVHSPVRNLSTTLQEIPVKRYCQDEEQNSVCMLGAPDIERDTSDIYEELQKTSWISAHGVALCRGSSSHDFEYEIGDPFWINVGPKTKNYTTSVPVINLRTLESGSIAVSHVCWYPQVQGPDDELWTLGGEVRELKLRGSGNFSYWSWVICQKLDGTLSTTKSVEIPTKRVKLGDRWKLTAHEARFLYDQKYQYMDQLLRFPPRCEPLTPPATPPTQREDSGPAAKKTKYDQVQTGRIPSAGVDVALWGRIHKWAMQREGQSKVSSLVQSALTTTSAVHRSVPRRPSTVAAEDSSSDFDWSDDTSSISSMEISVLDDRSAEAEGQKWFCASTLVEMGRRPGFSTGGKASTGQHTHPETYHNATISERYANLCDLKDPGCIYSSQSTCAHFHVPSSKCKFTASTFEPLSPPHEHCISYLRPLPGQAGPCLLAEKVHRQHICCCWTDKDMDDWPQITAEEYDRGKILEADRFHIRIHDRSRWINRKNPALPYPPDMIKELIKELNCGDGGRLLLADLESGAVQPRGDGYL</sequence>
<protein>
    <submittedName>
        <fullName evidence="2">Uncharacterized protein</fullName>
    </submittedName>
</protein>
<comment type="caution">
    <text evidence="2">The sequence shown here is derived from an EMBL/GenBank/DDBJ whole genome shotgun (WGS) entry which is preliminary data.</text>
</comment>
<evidence type="ECO:0000313" key="2">
    <source>
        <dbReference type="EMBL" id="TVY21628.1"/>
    </source>
</evidence>
<evidence type="ECO:0000313" key="3">
    <source>
        <dbReference type="Proteomes" id="UP000469559"/>
    </source>
</evidence>